<protein>
    <submittedName>
        <fullName evidence="2">Uncharacterized protein</fullName>
    </submittedName>
</protein>
<accession>A0A6M3LFN1</accession>
<reference evidence="2" key="1">
    <citation type="submission" date="2020-03" db="EMBL/GenBank/DDBJ databases">
        <title>The deep terrestrial virosphere.</title>
        <authorList>
            <person name="Holmfeldt K."/>
            <person name="Nilsson E."/>
            <person name="Simone D."/>
            <person name="Lopez-Fernandez M."/>
            <person name="Wu X."/>
            <person name="de Brujin I."/>
            <person name="Lundin D."/>
            <person name="Andersson A."/>
            <person name="Bertilsson S."/>
            <person name="Dopson M."/>
        </authorList>
    </citation>
    <scope>NUCLEOTIDE SEQUENCE</scope>
    <source>
        <strain evidence="1">MM415A00367</strain>
        <strain evidence="2">MM415B04045</strain>
    </source>
</reference>
<organism evidence="2">
    <name type="scientific">viral metagenome</name>
    <dbReference type="NCBI Taxonomy" id="1070528"/>
    <lineage>
        <taxon>unclassified sequences</taxon>
        <taxon>metagenomes</taxon>
        <taxon>organismal metagenomes</taxon>
    </lineage>
</organism>
<sequence length="69" mass="7943">MPKGKYKTSGDGQPHYWRLDTYEIYVSRGVCDCGAIKFFANDLSKQSQQRAEYLTQKKGKKGCGHRRIL</sequence>
<dbReference type="AlphaFoldDB" id="A0A6M3LFN1"/>
<evidence type="ECO:0000313" key="1">
    <source>
        <dbReference type="EMBL" id="QJA82830.1"/>
    </source>
</evidence>
<gene>
    <name evidence="1" type="ORF">MM415A00367_0018</name>
    <name evidence="2" type="ORF">MM415B04045_0001</name>
</gene>
<proteinExistence type="predicted"/>
<name>A0A6M3LFN1_9ZZZZ</name>
<evidence type="ECO:0000313" key="2">
    <source>
        <dbReference type="EMBL" id="QJA93976.1"/>
    </source>
</evidence>
<dbReference type="EMBL" id="MT143193">
    <property type="protein sequence ID" value="QJA93976.1"/>
    <property type="molecule type" value="Genomic_DNA"/>
</dbReference>
<dbReference type="EMBL" id="MT142497">
    <property type="protein sequence ID" value="QJA82830.1"/>
    <property type="molecule type" value="Genomic_DNA"/>
</dbReference>